<organism evidence="2 3">
    <name type="scientific">Mycolicibacterium fortuitum subsp. acetamidolyticum</name>
    <dbReference type="NCBI Taxonomy" id="144550"/>
    <lineage>
        <taxon>Bacteria</taxon>
        <taxon>Bacillati</taxon>
        <taxon>Actinomycetota</taxon>
        <taxon>Actinomycetes</taxon>
        <taxon>Mycobacteriales</taxon>
        <taxon>Mycobacteriaceae</taxon>
        <taxon>Mycolicibacterium</taxon>
    </lineage>
</organism>
<evidence type="ECO:0000313" key="3">
    <source>
        <dbReference type="Proteomes" id="UP000069705"/>
    </source>
</evidence>
<dbReference type="RefSeq" id="WP_061264339.1">
    <property type="nucleotide sequence ID" value="NZ_BCSZ01000035.1"/>
</dbReference>
<gene>
    <name evidence="2" type="ORF">RMCFA_3906</name>
</gene>
<dbReference type="NCBIfam" id="TIGR03930">
    <property type="entry name" value="WXG100_ESAT6"/>
    <property type="match status" value="1"/>
</dbReference>
<protein>
    <recommendedName>
        <fullName evidence="1">ESAT-6-like protein</fullName>
    </recommendedName>
</protein>
<accession>A0A100WTH6</accession>
<dbReference type="EMBL" id="BCSZ01000035">
    <property type="protein sequence ID" value="GAT03794.1"/>
    <property type="molecule type" value="Genomic_DNA"/>
</dbReference>
<sequence length="95" mass="10910">MKRYRVELEELLEFVDRLQSFERRAESVAGSVDKQIAALHESWHGTAAESHRSHHDEWMAAATQMREALSDLRKAATTAHSNYSEVIDINTAMWP</sequence>
<evidence type="ECO:0000313" key="2">
    <source>
        <dbReference type="EMBL" id="GAT03794.1"/>
    </source>
</evidence>
<dbReference type="SUPFAM" id="SSF140453">
    <property type="entry name" value="EsxAB dimer-like"/>
    <property type="match status" value="1"/>
</dbReference>
<dbReference type="Proteomes" id="UP000069705">
    <property type="component" value="Unassembled WGS sequence"/>
</dbReference>
<dbReference type="Pfam" id="PF06013">
    <property type="entry name" value="WXG100"/>
    <property type="match status" value="1"/>
</dbReference>
<dbReference type="AlphaFoldDB" id="A0A100WTH6"/>
<name>A0A100WTH6_MYCFO</name>
<dbReference type="Gene3D" id="1.10.287.1060">
    <property type="entry name" value="ESAT-6-like"/>
    <property type="match status" value="1"/>
</dbReference>
<dbReference type="InterPro" id="IPR010310">
    <property type="entry name" value="T7SS_ESAT-6-like"/>
</dbReference>
<reference evidence="2 3" key="1">
    <citation type="journal article" date="2016" name="Genome Announc.">
        <title>Draft Genome Sequences of Five Rapidly Growing Mycobacterium Species, M. thermoresistibile, M. fortuitum subsp. acetamidolyticum, M. canariasense, M. brisbanense, and M. novocastrense.</title>
        <authorList>
            <person name="Katahira K."/>
            <person name="Ogura Y."/>
            <person name="Gotoh Y."/>
            <person name="Hayashi T."/>
        </authorList>
    </citation>
    <scope>NUCLEOTIDE SEQUENCE [LARGE SCALE GENOMIC DNA]</scope>
    <source>
        <strain evidence="2 3">JCM6368</strain>
    </source>
</reference>
<dbReference type="InterPro" id="IPR036689">
    <property type="entry name" value="ESAT-6-like_sf"/>
</dbReference>
<comment type="similarity">
    <text evidence="1">Belongs to the WXG100 family.</text>
</comment>
<comment type="caution">
    <text evidence="2">The sequence shown here is derived from an EMBL/GenBank/DDBJ whole genome shotgun (WGS) entry which is preliminary data.</text>
</comment>
<proteinExistence type="inferred from homology"/>
<evidence type="ECO:0000256" key="1">
    <source>
        <dbReference type="RuleBase" id="RU362001"/>
    </source>
</evidence>
<reference evidence="3" key="2">
    <citation type="submission" date="2016-02" db="EMBL/GenBank/DDBJ databases">
        <title>Draft genome sequence of five rapidly growing Mycobacterium species.</title>
        <authorList>
            <person name="Katahira K."/>
            <person name="Gotou Y."/>
            <person name="Iida K."/>
            <person name="Ogura Y."/>
            <person name="Hayashi T."/>
        </authorList>
    </citation>
    <scope>NUCLEOTIDE SEQUENCE [LARGE SCALE GENOMIC DNA]</scope>
    <source>
        <strain evidence="3">JCM6368</strain>
    </source>
</reference>